<evidence type="ECO:0000256" key="1">
    <source>
        <dbReference type="SAM" id="Phobius"/>
    </source>
</evidence>
<organism evidence="2 3">
    <name type="scientific">Bradyrhizobium nitroreducens</name>
    <dbReference type="NCBI Taxonomy" id="709803"/>
    <lineage>
        <taxon>Bacteria</taxon>
        <taxon>Pseudomonadati</taxon>
        <taxon>Pseudomonadota</taxon>
        <taxon>Alphaproteobacteria</taxon>
        <taxon>Hyphomicrobiales</taxon>
        <taxon>Nitrobacteraceae</taxon>
        <taxon>Bradyrhizobium</taxon>
    </lineage>
</organism>
<keyword evidence="1" id="KW-0812">Transmembrane</keyword>
<keyword evidence="1" id="KW-1133">Transmembrane helix</keyword>
<accession>A0A2M6UCQ5</accession>
<feature type="transmembrane region" description="Helical" evidence="1">
    <location>
        <begin position="79"/>
        <end position="95"/>
    </location>
</feature>
<protein>
    <recommendedName>
        <fullName evidence="4">Intracellular septation protein</fullName>
    </recommendedName>
</protein>
<dbReference type="EMBL" id="LFJC01000003">
    <property type="protein sequence ID" value="PIT02318.1"/>
    <property type="molecule type" value="Genomic_DNA"/>
</dbReference>
<feature type="transmembrane region" description="Helical" evidence="1">
    <location>
        <begin position="123"/>
        <end position="145"/>
    </location>
</feature>
<dbReference type="RefSeq" id="WP_100177513.1">
    <property type="nucleotide sequence ID" value="NZ_LFJC01000003.1"/>
</dbReference>
<dbReference type="AlphaFoldDB" id="A0A2M6UCQ5"/>
<reference evidence="2 3" key="1">
    <citation type="submission" date="2015-06" db="EMBL/GenBank/DDBJ databases">
        <title>Comparative genome analysis of nirS-carrying Bradyrhizobium sp. strains.</title>
        <authorList>
            <person name="Ishii S."/>
            <person name="Jang J."/>
            <person name="Nishizawa T."/>
            <person name="Senoo K."/>
        </authorList>
    </citation>
    <scope>NUCLEOTIDE SEQUENCE [LARGE SCALE GENOMIC DNA]</scope>
    <source>
        <strain evidence="2 3">TSA1</strain>
    </source>
</reference>
<feature type="transmembrane region" description="Helical" evidence="1">
    <location>
        <begin position="49"/>
        <end position="67"/>
    </location>
</feature>
<name>A0A2M6UCQ5_9BRAD</name>
<evidence type="ECO:0008006" key="4">
    <source>
        <dbReference type="Google" id="ProtNLM"/>
    </source>
</evidence>
<dbReference type="Proteomes" id="UP000228930">
    <property type="component" value="Unassembled WGS sequence"/>
</dbReference>
<proteinExistence type="predicted"/>
<comment type="caution">
    <text evidence="2">The sequence shown here is derived from an EMBL/GenBank/DDBJ whole genome shotgun (WGS) entry which is preliminary data.</text>
</comment>
<evidence type="ECO:0000313" key="3">
    <source>
        <dbReference type="Proteomes" id="UP000228930"/>
    </source>
</evidence>
<evidence type="ECO:0000313" key="2">
    <source>
        <dbReference type="EMBL" id="PIT02318.1"/>
    </source>
</evidence>
<feature type="transmembrane region" description="Helical" evidence="1">
    <location>
        <begin position="12"/>
        <end position="37"/>
    </location>
</feature>
<gene>
    <name evidence="2" type="ORF">TSA1_17315</name>
</gene>
<sequence>MTIFLILAPYGAYSFLMLVTSATMSVFAASAICLATIAVDVACGRSVKILAAGSAVVFAAIGLYLALLDPQLGTLGVKLSVDIGIFALSLGSILLRRPFTLQYALESVPAETAAMPGFLTANYVITGAWTVAALLMAAANLVLLYVPGLPLWTSLAVAFAARNSAIYFTKWYPEYRQIKYGTAARALPTVLPTAR</sequence>
<keyword evidence="3" id="KW-1185">Reference proteome</keyword>
<keyword evidence="1" id="KW-0472">Membrane</keyword>